<dbReference type="EC" id="2.1.1.375" evidence="19"/>
<evidence type="ECO:0000256" key="3">
    <source>
        <dbReference type="ARBA" id="ARBA00012582"/>
    </source>
</evidence>
<evidence type="ECO:0000256" key="10">
    <source>
        <dbReference type="ARBA" id="ARBA00022741"/>
    </source>
</evidence>
<evidence type="ECO:0000259" key="25">
    <source>
        <dbReference type="PROSITE" id="PS50526"/>
    </source>
</evidence>
<dbReference type="KEGG" id="vg:37616259"/>
<keyword evidence="4 27" id="KW-0696">RNA-directed RNA polymerase</keyword>
<dbReference type="GO" id="GO:0004482">
    <property type="term" value="F:mRNA 5'-cap (guanine-N7-)-methyltransferase activity"/>
    <property type="evidence" value="ECO:0007669"/>
    <property type="project" value="InterPro"/>
</dbReference>
<evidence type="ECO:0000256" key="22">
    <source>
        <dbReference type="ARBA" id="ARBA00047332"/>
    </source>
</evidence>
<dbReference type="GO" id="GO:0016787">
    <property type="term" value="F:hydrolase activity"/>
    <property type="evidence" value="ECO:0007669"/>
    <property type="project" value="UniProtKB-KW"/>
</dbReference>
<accession>A0A1L5BWP9</accession>
<protein>
    <recommendedName>
        <fullName evidence="21">Replicase</fullName>
        <ecNumber evidence="19">2.1.1.375</ecNumber>
        <ecNumber evidence="2">2.7.7.48</ecNumber>
        <ecNumber evidence="3">2.7.7.88</ecNumber>
    </recommendedName>
    <alternativeName>
        <fullName evidence="20">Transcriptase</fullName>
    </alternativeName>
</protein>
<keyword evidence="8" id="KW-0949">S-adenosyl-L-methionine</keyword>
<comment type="catalytic activity">
    <reaction evidence="24">
        <text>GTP + H2O = GDP + phosphate + H(+)</text>
        <dbReference type="Rhea" id="RHEA:19669"/>
        <dbReference type="ChEBI" id="CHEBI:15377"/>
        <dbReference type="ChEBI" id="CHEBI:15378"/>
        <dbReference type="ChEBI" id="CHEBI:37565"/>
        <dbReference type="ChEBI" id="CHEBI:43474"/>
        <dbReference type="ChEBI" id="CHEBI:58189"/>
    </reaction>
</comment>
<keyword evidence="10" id="KW-0547">Nucleotide-binding</keyword>
<dbReference type="InterPro" id="IPR039530">
    <property type="entry name" value="L_methyltransferase_rhabdo"/>
</dbReference>
<dbReference type="RefSeq" id="YP_009505433.1">
    <property type="nucleotide sequence ID" value="NC_038269.1"/>
</dbReference>
<evidence type="ECO:0000256" key="16">
    <source>
        <dbReference type="ARBA" id="ARBA00023268"/>
    </source>
</evidence>
<evidence type="ECO:0000256" key="20">
    <source>
        <dbReference type="ARBA" id="ARBA00030436"/>
    </source>
</evidence>
<evidence type="ECO:0000256" key="1">
    <source>
        <dbReference type="ARBA" id="ARBA00004328"/>
    </source>
</evidence>
<evidence type="ECO:0000256" key="6">
    <source>
        <dbReference type="ARBA" id="ARBA00022664"/>
    </source>
</evidence>
<evidence type="ECO:0000256" key="24">
    <source>
        <dbReference type="ARBA" id="ARBA00048548"/>
    </source>
</evidence>
<feature type="domain" description="Mononegavirus-type SAM-dependent 2'-O-MTase" evidence="26">
    <location>
        <begin position="1608"/>
        <end position="1808"/>
    </location>
</feature>
<evidence type="ECO:0000256" key="7">
    <source>
        <dbReference type="ARBA" id="ARBA00022679"/>
    </source>
</evidence>
<keyword evidence="16" id="KW-0511">Multifunctional enzyme</keyword>
<organism evidence="27">
    <name type="scientific">Pteromalus puparum negative-strand RNA virus 1</name>
    <dbReference type="NCBI Taxonomy" id="1926633"/>
    <lineage>
        <taxon>Viruses</taxon>
        <taxon>Riboviria</taxon>
        <taxon>Orthornavirae</taxon>
        <taxon>Negarnaviricota</taxon>
        <taxon>Haploviricotina</taxon>
        <taxon>Monjiviricetes</taxon>
        <taxon>Mononegavirales</taxon>
        <taxon>Artoviridae</taxon>
        <taxon>Peropuvirus</taxon>
        <taxon>Peropuvirus pteromali</taxon>
    </lineage>
</organism>
<evidence type="ECO:0000256" key="4">
    <source>
        <dbReference type="ARBA" id="ARBA00022484"/>
    </source>
</evidence>
<comment type="catalytic activity">
    <reaction evidence="22">
        <text>a 5'-end (5'-triphosphoguanosine)-adenylyl-adenylyl-cytidylyl-adenosine in mRNA + S-adenosyl-L-methionine = a 5'-end (5'-triphosphoguanosine)-(2'-O-methyladenylyl)-adenylyl-cytidylyl-adenosine in mRNA + S-adenosyl-L-homocysteine + H(+)</text>
        <dbReference type="Rhea" id="RHEA:65380"/>
        <dbReference type="Rhea" id="RHEA-COMP:16797"/>
        <dbReference type="Rhea" id="RHEA-COMP:16801"/>
        <dbReference type="ChEBI" id="CHEBI:15378"/>
        <dbReference type="ChEBI" id="CHEBI:57856"/>
        <dbReference type="ChEBI" id="CHEBI:59789"/>
        <dbReference type="ChEBI" id="CHEBI:156482"/>
        <dbReference type="ChEBI" id="CHEBI:156484"/>
    </reaction>
</comment>
<keyword evidence="28" id="KW-1185">Reference proteome</keyword>
<comment type="subcellular location">
    <subcellularLocation>
        <location evidence="1">Virion</location>
    </subcellularLocation>
</comment>
<dbReference type="EMBL" id="KX431032">
    <property type="protein sequence ID" value="APL97667.1"/>
    <property type="molecule type" value="Viral_cRNA"/>
</dbReference>
<dbReference type="PROSITE" id="PS51590">
    <property type="entry name" value="SAM_MT_MNV_L"/>
    <property type="match status" value="1"/>
</dbReference>
<keyword evidence="12" id="KW-0067">ATP-binding</keyword>
<evidence type="ECO:0000256" key="5">
    <source>
        <dbReference type="ARBA" id="ARBA00022603"/>
    </source>
</evidence>
<evidence type="ECO:0000256" key="17">
    <source>
        <dbReference type="ARBA" id="ARBA00024494"/>
    </source>
</evidence>
<evidence type="ECO:0000259" key="26">
    <source>
        <dbReference type="PROSITE" id="PS51590"/>
    </source>
</evidence>
<reference evidence="27" key="1">
    <citation type="submission" date="2016-06" db="EMBL/GenBank/DDBJ databases">
        <title>A Novel Negative-stranded RNA Virus Mediates Sex Ratio in Its Parasitoid Host.</title>
        <authorList>
            <person name="Wang F."/>
            <person name="Fang Q."/>
            <person name="Wang B."/>
            <person name="Yan Z."/>
            <person name="Hong J."/>
            <person name="Bao Y."/>
            <person name="Kuhu J.H."/>
            <person name="Werren J.H."/>
            <person name="Song Q."/>
            <person name="Ye G."/>
        </authorList>
    </citation>
    <scope>NUCLEOTIDE SEQUENCE [LARGE SCALE GENOMIC DNA]</scope>
    <source>
        <strain evidence="27">1</strain>
    </source>
</reference>
<name>A0A1L5BWP9_9MONO</name>
<evidence type="ECO:0000256" key="15">
    <source>
        <dbReference type="ARBA" id="ARBA00023042"/>
    </source>
</evidence>
<keyword evidence="14" id="KW-0693">Viral RNA replication</keyword>
<evidence type="ECO:0000256" key="12">
    <source>
        <dbReference type="ARBA" id="ARBA00022840"/>
    </source>
</evidence>
<dbReference type="Pfam" id="PF14314">
    <property type="entry name" value="Methyltrans_Mon_2nd"/>
    <property type="match status" value="1"/>
</dbReference>
<dbReference type="PROSITE" id="PS50526">
    <property type="entry name" value="RDRP_SSRNA_NEG_NONSEG"/>
    <property type="match status" value="1"/>
</dbReference>
<evidence type="ECO:0000256" key="21">
    <source>
        <dbReference type="ARBA" id="ARBA00031012"/>
    </source>
</evidence>
<evidence type="ECO:0000313" key="28">
    <source>
        <dbReference type="Proteomes" id="UP000233833"/>
    </source>
</evidence>
<keyword evidence="7" id="KW-0808">Transferase</keyword>
<keyword evidence="5" id="KW-0489">Methyltransferase</keyword>
<dbReference type="Pfam" id="PF14318">
    <property type="entry name" value="Mononeg_mRNAcap"/>
    <property type="match status" value="1"/>
</dbReference>
<dbReference type="Pfam" id="PF00946">
    <property type="entry name" value="Mononeg_RNA_pol"/>
    <property type="match status" value="1"/>
</dbReference>
<dbReference type="EC" id="2.7.7.48" evidence="2"/>
<evidence type="ECO:0000256" key="2">
    <source>
        <dbReference type="ARBA" id="ARBA00012494"/>
    </source>
</evidence>
<proteinExistence type="predicted"/>
<feature type="domain" description="RdRp catalytic" evidence="25">
    <location>
        <begin position="559"/>
        <end position="724"/>
    </location>
</feature>
<keyword evidence="9" id="KW-0548">Nucleotidyltransferase</keyword>
<dbReference type="GeneID" id="37616259"/>
<dbReference type="GO" id="GO:0044423">
    <property type="term" value="C:virion component"/>
    <property type="evidence" value="ECO:0007669"/>
    <property type="project" value="UniProtKB-KW"/>
</dbReference>
<dbReference type="EC" id="2.7.7.88" evidence="3"/>
<dbReference type="InterPro" id="IPR025786">
    <property type="entry name" value="Mononega_L_MeTrfase"/>
</dbReference>
<keyword evidence="11" id="KW-0378">Hydrolase</keyword>
<evidence type="ECO:0000256" key="14">
    <source>
        <dbReference type="ARBA" id="ARBA00022953"/>
    </source>
</evidence>
<keyword evidence="6" id="KW-0507">mRNA processing</keyword>
<dbReference type="Proteomes" id="UP000233833">
    <property type="component" value="Segment"/>
</dbReference>
<dbReference type="GO" id="GO:0003968">
    <property type="term" value="F:RNA-directed RNA polymerase activity"/>
    <property type="evidence" value="ECO:0007669"/>
    <property type="project" value="UniProtKB-KW"/>
</dbReference>
<comment type="catalytic activity">
    <reaction evidence="23">
        <text>a 5'-end (5'-triphosphoguanosine)-adenylyl-adenylyl-cytidylyl-adenosine in mRNA + 2 S-adenosyl-L-methionine = a 5'-end (N(7)-methyl 5'-triphosphoguanosine)-(2'-O-methyladenylyl)-adenylyl-cytidylyl-adenosine in mRNA + 2 S-adenosyl-L-homocysteine + H(+)</text>
        <dbReference type="Rhea" id="RHEA:65376"/>
        <dbReference type="Rhea" id="RHEA-COMP:16797"/>
        <dbReference type="Rhea" id="RHEA-COMP:16798"/>
        <dbReference type="ChEBI" id="CHEBI:15378"/>
        <dbReference type="ChEBI" id="CHEBI:57856"/>
        <dbReference type="ChEBI" id="CHEBI:59789"/>
        <dbReference type="ChEBI" id="CHEBI:156483"/>
        <dbReference type="ChEBI" id="CHEBI:156484"/>
        <dbReference type="EC" id="2.1.1.375"/>
    </reaction>
</comment>
<comment type="catalytic activity">
    <reaction evidence="17">
        <text>a 5'-end triphospho-adenylyl-adenylyl-cytidylyl-adenosine in mRNA + GDP + H(+) = a 5'-end (5'-triphosphoguanosine)-adenylyl-adenylyl-cytidylyl-adenosine in mRNA + diphosphate</text>
        <dbReference type="Rhea" id="RHEA:65436"/>
        <dbReference type="Rhea" id="RHEA-COMP:16797"/>
        <dbReference type="Rhea" id="RHEA-COMP:16799"/>
        <dbReference type="ChEBI" id="CHEBI:15378"/>
        <dbReference type="ChEBI" id="CHEBI:33019"/>
        <dbReference type="ChEBI" id="CHEBI:58189"/>
        <dbReference type="ChEBI" id="CHEBI:156484"/>
        <dbReference type="ChEBI" id="CHEBI:156503"/>
        <dbReference type="EC" id="2.7.7.88"/>
    </reaction>
</comment>
<keyword evidence="13" id="KW-0946">Virion</keyword>
<evidence type="ECO:0000313" key="27">
    <source>
        <dbReference type="EMBL" id="APL97667.1"/>
    </source>
</evidence>
<dbReference type="InterPro" id="IPR026890">
    <property type="entry name" value="Mononeg_mRNAcap"/>
</dbReference>
<dbReference type="InterPro" id="IPR014023">
    <property type="entry name" value="Mononeg_RNA_pol_cat"/>
</dbReference>
<evidence type="ECO:0000256" key="8">
    <source>
        <dbReference type="ARBA" id="ARBA00022691"/>
    </source>
</evidence>
<dbReference type="GO" id="GO:0005524">
    <property type="term" value="F:ATP binding"/>
    <property type="evidence" value="ECO:0007669"/>
    <property type="project" value="UniProtKB-KW"/>
</dbReference>
<comment type="catalytic activity">
    <reaction evidence="18">
        <text>a 5'-end (5'-triphosphoguanosine)-(2'-O-methyladenylyl)-adenylyl-cytidylyl-adenosine in mRNA + S-adenosyl-L-methionine = a 5'-end (N(7)-methyl 5'-triphosphoguanosine)-(2'-O-methyladenylyl)-adenylyl-cytidylyl-adenosine in mRNA + S-adenosyl-L-homocysteine</text>
        <dbReference type="Rhea" id="RHEA:65440"/>
        <dbReference type="Rhea" id="RHEA-COMP:16798"/>
        <dbReference type="Rhea" id="RHEA-COMP:16801"/>
        <dbReference type="ChEBI" id="CHEBI:57856"/>
        <dbReference type="ChEBI" id="CHEBI:59789"/>
        <dbReference type="ChEBI" id="CHEBI:156482"/>
        <dbReference type="ChEBI" id="CHEBI:156483"/>
    </reaction>
</comment>
<evidence type="ECO:0000256" key="23">
    <source>
        <dbReference type="ARBA" id="ARBA00047370"/>
    </source>
</evidence>
<evidence type="ECO:0000256" key="18">
    <source>
        <dbReference type="ARBA" id="ARBA00024499"/>
    </source>
</evidence>
<evidence type="ECO:0000256" key="19">
    <source>
        <dbReference type="ARBA" id="ARBA00026099"/>
    </source>
</evidence>
<evidence type="ECO:0000256" key="13">
    <source>
        <dbReference type="ARBA" id="ARBA00022844"/>
    </source>
</evidence>
<evidence type="ECO:0000256" key="11">
    <source>
        <dbReference type="ARBA" id="ARBA00022801"/>
    </source>
</evidence>
<keyword evidence="15" id="KW-0506">mRNA capping</keyword>
<sequence length="2166" mass="245855">MQHQYSRHLSGALQTDKIDFYRKYPQYVDKRFRTLKVEWFKDLNSGFVDATPVLPWLEGYVRQAIATYQHNIEDIWPIVWNTMHTSLRIQIEHLTQGLSHADPTASLRILVDLCNSKELKECGRDKIYIINVHNEITKQSERMQHSFVLSSLPQVELVGDLVVLHAFPTGPVIITYQMLVSVLDKIESKFSWLFYVLYADKVPLRAPFQTAQLFKAVYDICENAYKALGNEAIRVFKCLEPICVGVVLRLHDPRMNDHQFLNEILAAIMEKGEALHYYADQIATLLTDYLTVHGDRGAPFVLEQYGQEKLHHYPITSGELGMMKMFKYGTAYRPSSEQAIRELSADFKREYLVAYYEKHKSLPRAHTSMRMDPRIKEMYKEGRPKSLRECWKIPKAAWAELEFQQNHDFNYYPQISDLLDDKAITPDLEHIWQLFAADALDILGKVKPRQKQHTRLILEILNREVIDIREFYHRVEALGYIPKNWAVIQLMAKERELKIEARVFSILTFECRMMASACERNLGEQILPLFKQQSMTLSGAQLRQKMDVLSTLPETDTHVWIRFNMDLEQWNYTFRTFQQSFILDTLCQLFGVQHFRYMTQIFTDSLLISANKFSPPGMEGVFTHWDCHAGGNQGILQKLWTLITILVIRKVMYAQDLEHRLTGSGDNQVLFVKLEKDNQIQDRIVSIKRQLSEAFADVGLALKLEETWVSSNLTCYQRTYYLNGVKIINGLKQAGRAFSGSGDINAGINAIVTTAVNGGAGLTENQSDPVLGPAFTLLEILITLLGDVNYREVVPKDPHRLVILTFLSSDFGFLPMQQLPNYLYAGHQDTLSESLSLLRFVWERYPEYRALISGAIKFRKGDHDLESKLQLVLEPTALNISRPKLPEALIRTRVEEYLTNPAAVKNNQLKRMFDASQKTDQLRLAQELLKIRPINTSLVHSLFEYSHIGSLLGTLSRFNRISSIVKLVGMNKPDESKVCFSEQVRNLDLNNLKYFFRRIAVTNWTSQDFITEIVSVSPIEFQRFCQKHQVSPRCIFSVRLFLISFTYGLENEFITGPYTPPPSEQLVFVDNPSHCLRESDLIISPSYNIPDTLAELEESRGCYNLYIGSRTADPVRAIKLTALDGVEVGTAIKTLLKTLAWVKSTGSDQTVSDFIKEQLGSRMDGLEPLLDQLVPGTAGGNINHRFGGPGAIMWAFANSTTLISTWYMITSNRATALQRGEEDRFVFFQQLFHHIYGALRFCNPYKRKIYATIRLDHCSYLIPEARYSAPPIHMPGRDKLFGGLILDPTRKEQLVREAEHFTSVMSKSLLTLLTGEEILSAVIGQEISYSVLQHRIGGVTLEQEDHRLTNAGTDINLTVLRKVPLTRLLLSFVVHLALHGHFGPKITPHRLSRLLRRRSALGLMGQSATPLVNFLNALLTAGMIGPLLRLSGSWWDWDGGKSVISLLSPLLKGVAVCLDQWIKHPYRIVVLVEIKNSMHSYKQLIKFLKNWSPKLKKTLDQNRFLDALGQIDMVNHTNYPLRVLMVTDSGIATEYGRRVFNQETIDRLPPLTIPTTPLNPPAFQSIVGPNWFSIDTRSPALAPWHEEMLVAPEISWNPRHYLTKNFTRMTRWNCGPSMGAPKIANILETEGMVLQDKSLVITLAEGLGSYLSYILHLYPTVYGVYNSRVLPDHTPTALAGMYIPSCLLCPCDVIARVINLPETWASYGDLTQPATWQELRTVTSKSGYRVSLLTMDMEHQPGVSVDVFALVDCFIQEYHPDNCIIKTTMTAALGECEAPLRLIAQQYGESKIVKPVMSSPSSEEIFLVCKGWGPQLGSDNVNVRGAILAGIQHHEAHCKGHRLGQVLVESIASGWETQYCPGYITPSLRLSAENKGVCYAVLAPYFFQLFDLTYRRYYKGWDLDITEQIVTRSSSAQSASTGANIWAVLAAMSFYVAQFGGHLGGQGLESAMLSLEKDPGPLLELLDRREQTSPSPKAWKLTIQLLCALVAGPCADMVDTDLILLEAFMRLLRTDDRFGLVSEEQLANNDLAWSIIQKSSCWKENLGVTNLLVPGNFMVADKLLTKLMAQLGWDKCCLKCSLAEFTDLLQELPWTIPLHPSKAPVVVITMSISNDLLDIKCRNELLLIHFDFMNKIQPRSGGAWTHFTGEELDGVPLRLWYYLLSH</sequence>
<evidence type="ECO:0000256" key="9">
    <source>
        <dbReference type="ARBA" id="ARBA00022695"/>
    </source>
</evidence>